<evidence type="ECO:0000313" key="1">
    <source>
        <dbReference type="EMBL" id="MFC2993671.1"/>
    </source>
</evidence>
<dbReference type="EMBL" id="JBHRSQ010000040">
    <property type="protein sequence ID" value="MFC2993671.1"/>
    <property type="molecule type" value="Genomic_DNA"/>
</dbReference>
<comment type="caution">
    <text evidence="1">The sequence shown here is derived from an EMBL/GenBank/DDBJ whole genome shotgun (WGS) entry which is preliminary data.</text>
</comment>
<sequence>MDGYQPGVWSNQFIQDINSIHSVLIKNNLRKRSAKTKKIWEELVRDVLKKRWEGKTISQDVCLKFFPKVVTENLNYSVNIKNLEIRDDQKSRNRDDSTDLILLLDIAAEGYYKQRKGFAKEEQVHETLRKVGMTAKENMTAFYSIIIKCGKERKGKNK</sequence>
<keyword evidence="2" id="KW-1185">Reference proteome</keyword>
<evidence type="ECO:0000313" key="2">
    <source>
        <dbReference type="Proteomes" id="UP001595386"/>
    </source>
</evidence>
<proteinExistence type="predicted"/>
<organism evidence="1 2">
    <name type="scientific">Halomonas tibetensis</name>
    <dbReference type="NCBI Taxonomy" id="2259590"/>
    <lineage>
        <taxon>Bacteria</taxon>
        <taxon>Pseudomonadati</taxon>
        <taxon>Pseudomonadota</taxon>
        <taxon>Gammaproteobacteria</taxon>
        <taxon>Oceanospirillales</taxon>
        <taxon>Halomonadaceae</taxon>
        <taxon>Halomonas</taxon>
    </lineage>
</organism>
<protein>
    <submittedName>
        <fullName evidence="1">Uncharacterized protein</fullName>
    </submittedName>
</protein>
<dbReference type="RefSeq" id="WP_379761497.1">
    <property type="nucleotide sequence ID" value="NZ_JBHRSQ010000040.1"/>
</dbReference>
<accession>A0ABV7B9N0</accession>
<name>A0ABV7B9N0_9GAMM</name>
<reference evidence="2" key="1">
    <citation type="journal article" date="2019" name="Int. J. Syst. Evol. Microbiol.">
        <title>The Global Catalogue of Microorganisms (GCM) 10K type strain sequencing project: providing services to taxonomists for standard genome sequencing and annotation.</title>
        <authorList>
            <consortium name="The Broad Institute Genomics Platform"/>
            <consortium name="The Broad Institute Genome Sequencing Center for Infectious Disease"/>
            <person name="Wu L."/>
            <person name="Ma J."/>
        </authorList>
    </citation>
    <scope>NUCLEOTIDE SEQUENCE [LARGE SCALE GENOMIC DNA]</scope>
    <source>
        <strain evidence="2">KCTC 52660</strain>
    </source>
</reference>
<gene>
    <name evidence="1" type="ORF">ACFODV_16755</name>
</gene>
<dbReference type="Proteomes" id="UP001595386">
    <property type="component" value="Unassembled WGS sequence"/>
</dbReference>